<evidence type="ECO:0000256" key="3">
    <source>
        <dbReference type="ARBA" id="ARBA00022692"/>
    </source>
</evidence>
<dbReference type="InterPro" id="IPR050367">
    <property type="entry name" value="APC_superfamily"/>
</dbReference>
<evidence type="ECO:0000313" key="7">
    <source>
        <dbReference type="EMBL" id="MDJ1372375.1"/>
    </source>
</evidence>
<gene>
    <name evidence="7" type="ORF">C7K25_13520</name>
</gene>
<evidence type="ECO:0000256" key="1">
    <source>
        <dbReference type="ARBA" id="ARBA00004651"/>
    </source>
</evidence>
<feature type="transmembrane region" description="Helical" evidence="6">
    <location>
        <begin position="402"/>
        <end position="421"/>
    </location>
</feature>
<feature type="transmembrane region" description="Helical" evidence="6">
    <location>
        <begin position="99"/>
        <end position="132"/>
    </location>
</feature>
<feature type="transmembrane region" description="Helical" evidence="6">
    <location>
        <begin position="26"/>
        <end position="46"/>
    </location>
</feature>
<feature type="transmembrane region" description="Helical" evidence="6">
    <location>
        <begin position="308"/>
        <end position="330"/>
    </location>
</feature>
<evidence type="ECO:0000256" key="6">
    <source>
        <dbReference type="SAM" id="Phobius"/>
    </source>
</evidence>
<dbReference type="EMBL" id="PXVD01000024">
    <property type="protein sequence ID" value="MDJ1372375.1"/>
    <property type="molecule type" value="Genomic_DNA"/>
</dbReference>
<feature type="transmembrane region" description="Helical" evidence="6">
    <location>
        <begin position="267"/>
        <end position="288"/>
    </location>
</feature>
<feature type="transmembrane region" description="Helical" evidence="6">
    <location>
        <begin position="181"/>
        <end position="202"/>
    </location>
</feature>
<name>A0ABT7CB73_9MICO</name>
<comment type="caution">
    <text evidence="7">The sequence shown here is derived from an EMBL/GenBank/DDBJ whole genome shotgun (WGS) entry which is preliminary data.</text>
</comment>
<comment type="subcellular location">
    <subcellularLocation>
        <location evidence="1">Cell membrane</location>
        <topology evidence="1">Multi-pass membrane protein</topology>
    </subcellularLocation>
</comment>
<organism evidence="7 8">
    <name type="scientific">Gulosibacter molinativorax</name>
    <dbReference type="NCBI Taxonomy" id="256821"/>
    <lineage>
        <taxon>Bacteria</taxon>
        <taxon>Bacillati</taxon>
        <taxon>Actinomycetota</taxon>
        <taxon>Actinomycetes</taxon>
        <taxon>Micrococcales</taxon>
        <taxon>Microbacteriaceae</taxon>
        <taxon>Gulosibacter</taxon>
    </lineage>
</organism>
<dbReference type="Proteomes" id="UP001170379">
    <property type="component" value="Unassembled WGS sequence"/>
</dbReference>
<sequence>MTQHTAKGPSTATKSLSLKGLSKGKIGAFAGAIIGISCIAPAYTMTSGLGPTIAEAGFQAPVVLLIGFIPMLFVLMGYRELNTSMPDSGTTFTWSTRAFGPWIGWMAGWGLVAATALVLSNLAAVAVDFLFIGLSQIFNNPEIADLTRNLLINIPIVAVLTALAAYIAYRGAEDTKRVQYTLVGLQAIAVVWFLIAATVKIVQGDAYDYTPVSWDWFNPALLGDSSGFSLSTLAAALSLSIFMYWGWDVILTMNEETKDPRRTPGRAALLTIGIIVVTYLLTTIAVLSYAGLNESGPGAGNPDNQESIFATLAPEIMGPFALIMSIAIFASSSASLQSTLISPARTLQAMSHYGAAPKDFGKLSKFKTPGHATFWAATASVVFYVIMRIVSEDALWDTITAMGIMVCFYYGITGLAAFWYFRGTWFDSTANFFRRFLLPLLGGVALLLMFFQTLYDSMDPDYGSGNAVFATTLPDGTQEGGVGVVFFAGMLILGVGVILMLLQSIKNRAFFRGEEIERGSVLQETEMVPFKAEEVGNEMAEEGKVAE</sequence>
<keyword evidence="5 6" id="KW-0472">Membrane</keyword>
<dbReference type="InterPro" id="IPR002293">
    <property type="entry name" value="AA/rel_permease1"/>
</dbReference>
<feature type="transmembrane region" description="Helical" evidence="6">
    <location>
        <begin position="152"/>
        <end position="169"/>
    </location>
</feature>
<dbReference type="RefSeq" id="WP_051267196.1">
    <property type="nucleotide sequence ID" value="NZ_CP028426.1"/>
</dbReference>
<feature type="transmembrane region" description="Helical" evidence="6">
    <location>
        <begin position="433"/>
        <end position="455"/>
    </location>
</feature>
<keyword evidence="4 6" id="KW-1133">Transmembrane helix</keyword>
<feature type="transmembrane region" description="Helical" evidence="6">
    <location>
        <begin position="372"/>
        <end position="390"/>
    </location>
</feature>
<protein>
    <submittedName>
        <fullName evidence="7">APC family permease</fullName>
    </submittedName>
</protein>
<dbReference type="PANTHER" id="PTHR42770">
    <property type="entry name" value="AMINO ACID TRANSPORTER-RELATED"/>
    <property type="match status" value="1"/>
</dbReference>
<evidence type="ECO:0000256" key="5">
    <source>
        <dbReference type="ARBA" id="ARBA00023136"/>
    </source>
</evidence>
<evidence type="ECO:0000313" key="8">
    <source>
        <dbReference type="Proteomes" id="UP001170379"/>
    </source>
</evidence>
<reference evidence="7" key="2">
    <citation type="journal article" date="2022" name="Sci. Rep.">
        <title>In silico prediction of the enzymes involved in the degradation of the herbicide molinate by Gulosibacter molinativorax ON4T.</title>
        <authorList>
            <person name="Lopes A.R."/>
            <person name="Bunin E."/>
            <person name="Viana A.T."/>
            <person name="Froufe H."/>
            <person name="Munoz-Merida A."/>
            <person name="Pinho D."/>
            <person name="Figueiredo J."/>
            <person name="Barroso C."/>
            <person name="Vaz-Moreira I."/>
            <person name="Bellanger X."/>
            <person name="Egas C."/>
            <person name="Nunes O.C."/>
        </authorList>
    </citation>
    <scope>NUCLEOTIDE SEQUENCE</scope>
    <source>
        <strain evidence="7">ON4</strain>
    </source>
</reference>
<dbReference type="Gene3D" id="1.20.1740.10">
    <property type="entry name" value="Amino acid/polyamine transporter I"/>
    <property type="match status" value="1"/>
</dbReference>
<dbReference type="Pfam" id="PF13520">
    <property type="entry name" value="AA_permease_2"/>
    <property type="match status" value="1"/>
</dbReference>
<keyword evidence="3 6" id="KW-0812">Transmembrane</keyword>
<feature type="transmembrane region" description="Helical" evidence="6">
    <location>
        <begin position="58"/>
        <end position="78"/>
    </location>
</feature>
<evidence type="ECO:0000256" key="2">
    <source>
        <dbReference type="ARBA" id="ARBA00022475"/>
    </source>
</evidence>
<feature type="transmembrane region" description="Helical" evidence="6">
    <location>
        <begin position="482"/>
        <end position="502"/>
    </location>
</feature>
<keyword evidence="8" id="KW-1185">Reference proteome</keyword>
<proteinExistence type="predicted"/>
<dbReference type="PANTHER" id="PTHR42770:SF7">
    <property type="entry name" value="MEMBRANE PROTEIN"/>
    <property type="match status" value="1"/>
</dbReference>
<reference evidence="7" key="1">
    <citation type="submission" date="2018-03" db="EMBL/GenBank/DDBJ databases">
        <authorList>
            <person name="Nunes O.C."/>
            <person name="Lopes A.R."/>
            <person name="Froufe H."/>
            <person name="Munoz-Merida A."/>
            <person name="Barroso C."/>
            <person name="Egas C."/>
        </authorList>
    </citation>
    <scope>NUCLEOTIDE SEQUENCE</scope>
    <source>
        <strain evidence="7">ON4</strain>
    </source>
</reference>
<feature type="transmembrane region" description="Helical" evidence="6">
    <location>
        <begin position="228"/>
        <end position="247"/>
    </location>
</feature>
<dbReference type="PIRSF" id="PIRSF006060">
    <property type="entry name" value="AA_transporter"/>
    <property type="match status" value="1"/>
</dbReference>
<accession>A0ABT7CB73</accession>
<evidence type="ECO:0000256" key="4">
    <source>
        <dbReference type="ARBA" id="ARBA00022989"/>
    </source>
</evidence>
<keyword evidence="2" id="KW-1003">Cell membrane</keyword>